<reference evidence="1 2" key="1">
    <citation type="submission" date="2018-01" db="EMBL/GenBank/DDBJ databases">
        <title>Species boundaries and ecological features among Paraburkholderia terrae DSMZ17804T, P. hospita DSMZ17164T and P. caribensis DSMZ13236T.</title>
        <authorList>
            <person name="Pratama A.A."/>
        </authorList>
    </citation>
    <scope>NUCLEOTIDE SEQUENCE [LARGE SCALE GENOMIC DNA]</scope>
    <source>
        <strain evidence="1 2">DSM 17804</strain>
    </source>
</reference>
<organism evidence="1 2">
    <name type="scientific">Paraburkholderia terrae</name>
    <dbReference type="NCBI Taxonomy" id="311230"/>
    <lineage>
        <taxon>Bacteria</taxon>
        <taxon>Pseudomonadati</taxon>
        <taxon>Pseudomonadota</taxon>
        <taxon>Betaproteobacteria</taxon>
        <taxon>Burkholderiales</taxon>
        <taxon>Burkholderiaceae</taxon>
        <taxon>Paraburkholderia</taxon>
    </lineage>
</organism>
<sequence>MCPNPNETCTAIAHATNLQVLTIEVLNRVQYARQPVDTRCQRALRHSCEYVLTADETANGI</sequence>
<evidence type="ECO:0000313" key="2">
    <source>
        <dbReference type="Proteomes" id="UP000243502"/>
    </source>
</evidence>
<proteinExistence type="predicted"/>
<protein>
    <submittedName>
        <fullName evidence="1">Uncharacterized protein</fullName>
    </submittedName>
</protein>
<dbReference type="AlphaFoldDB" id="A0A2I8EX32"/>
<dbReference type="EMBL" id="CP026113">
    <property type="protein sequence ID" value="AUT64173.1"/>
    <property type="molecule type" value="Genomic_DNA"/>
</dbReference>
<dbReference type="KEGG" id="pter:C2L65_31105"/>
<name>A0A2I8EX32_9BURK</name>
<evidence type="ECO:0000313" key="1">
    <source>
        <dbReference type="EMBL" id="AUT64173.1"/>
    </source>
</evidence>
<dbReference type="Proteomes" id="UP000243502">
    <property type="component" value="Chromosome 3"/>
</dbReference>
<gene>
    <name evidence="1" type="ORF">C2L65_31105</name>
</gene>
<accession>A0A2I8EX32</accession>